<gene>
    <name evidence="1" type="ORF">THOM_1926</name>
</gene>
<protein>
    <submittedName>
        <fullName evidence="1">Uncharacterized protein</fullName>
    </submittedName>
</protein>
<reference evidence="1 2" key="1">
    <citation type="journal article" date="2012" name="PLoS Pathog.">
        <title>The genome of the obligate intracellular parasite Trachipleistophora hominis: new insights into microsporidian genome dynamics and reductive evolution.</title>
        <authorList>
            <person name="Heinz E."/>
            <person name="Williams T.A."/>
            <person name="Nakjang S."/>
            <person name="Noel C.J."/>
            <person name="Swan D.C."/>
            <person name="Goldberg A.V."/>
            <person name="Harris S.R."/>
            <person name="Weinmaier T."/>
            <person name="Markert S."/>
            <person name="Becher D."/>
            <person name="Bernhardt J."/>
            <person name="Dagan T."/>
            <person name="Hacker C."/>
            <person name="Lucocq J.M."/>
            <person name="Schweder T."/>
            <person name="Rattei T."/>
            <person name="Hall N."/>
            <person name="Hirt R.P."/>
            <person name="Embley T.M."/>
        </authorList>
    </citation>
    <scope>NUCLEOTIDE SEQUENCE [LARGE SCALE GENOMIC DNA]</scope>
</reference>
<keyword evidence="2" id="KW-1185">Reference proteome</keyword>
<name>L7JVS7_TRAHO</name>
<evidence type="ECO:0000313" key="2">
    <source>
        <dbReference type="Proteomes" id="UP000011185"/>
    </source>
</evidence>
<proteinExistence type="predicted"/>
<dbReference type="AlphaFoldDB" id="L7JVS7"/>
<dbReference type="VEuPathDB" id="MicrosporidiaDB:THOM_1926"/>
<dbReference type="Proteomes" id="UP000011185">
    <property type="component" value="Unassembled WGS sequence"/>
</dbReference>
<feature type="non-terminal residue" evidence="1">
    <location>
        <position position="1"/>
    </location>
</feature>
<dbReference type="HOGENOM" id="CLU_3002300_0_0_1"/>
<dbReference type="InParanoid" id="L7JVS7"/>
<evidence type="ECO:0000313" key="1">
    <source>
        <dbReference type="EMBL" id="ELQ75141.1"/>
    </source>
</evidence>
<sequence length="57" mass="6555">VSESVFYLDILKRLILGENDEKVVEKRNFNQIGTISGKSDYSILNKTHTYPSESQHL</sequence>
<accession>L7JVS7</accession>
<organism evidence="1 2">
    <name type="scientific">Trachipleistophora hominis</name>
    <name type="common">Microsporidian parasite</name>
    <dbReference type="NCBI Taxonomy" id="72359"/>
    <lineage>
        <taxon>Eukaryota</taxon>
        <taxon>Fungi</taxon>
        <taxon>Fungi incertae sedis</taxon>
        <taxon>Microsporidia</taxon>
        <taxon>Pleistophoridae</taxon>
        <taxon>Trachipleistophora</taxon>
    </lineage>
</organism>
<dbReference type="EMBL" id="JH993986">
    <property type="protein sequence ID" value="ELQ75141.1"/>
    <property type="molecule type" value="Genomic_DNA"/>
</dbReference>